<dbReference type="RefSeq" id="WP_120240395.1">
    <property type="nucleotide sequence ID" value="NZ_RAPQ01000009.1"/>
</dbReference>
<accession>A0A419X4A5</accession>
<organism evidence="1 2">
    <name type="scientific">Marinifilum flexuosum</name>
    <dbReference type="NCBI Taxonomy" id="1117708"/>
    <lineage>
        <taxon>Bacteria</taxon>
        <taxon>Pseudomonadati</taxon>
        <taxon>Bacteroidota</taxon>
        <taxon>Bacteroidia</taxon>
        <taxon>Marinilabiliales</taxon>
        <taxon>Marinifilaceae</taxon>
    </lineage>
</organism>
<sequence length="244" mass="27410">MKKITSSSNTSETTEACTGVVNLSKKQAIADDAYLTVIFDKLSGRTDLLIDKINDAGIQSELKEKDDLRDTDVRAIYYEVEAKCNRRQSSEQEAALRVYEELNRYGIQITDANYTLESTKIRAMLSDLKAPELVTDISSIPDLPALITNLEQSQGAFDDSNSEWLDKKRVRKSSKSASKLAIECKSIVNNELVGYIEAMSAANPEKYKDFADKMETIITDINDKVRDRIAAFKRKKETEEEAEA</sequence>
<comment type="caution">
    <text evidence="1">The sequence shown here is derived from an EMBL/GenBank/DDBJ whole genome shotgun (WGS) entry which is preliminary data.</text>
</comment>
<proteinExistence type="predicted"/>
<dbReference type="InterPro" id="IPR046228">
    <property type="entry name" value="DUF6261"/>
</dbReference>
<dbReference type="EMBL" id="RAPQ01000009">
    <property type="protein sequence ID" value="RKE02537.1"/>
    <property type="molecule type" value="Genomic_DNA"/>
</dbReference>
<protein>
    <submittedName>
        <fullName evidence="1">Uncharacterized protein</fullName>
    </submittedName>
</protein>
<dbReference type="Proteomes" id="UP000284531">
    <property type="component" value="Unassembled WGS sequence"/>
</dbReference>
<keyword evidence="2" id="KW-1185">Reference proteome</keyword>
<gene>
    <name evidence="1" type="ORF">BXY64_2632</name>
</gene>
<evidence type="ECO:0000313" key="2">
    <source>
        <dbReference type="Proteomes" id="UP000284531"/>
    </source>
</evidence>
<name>A0A419X4A5_9BACT</name>
<dbReference type="OrthoDB" id="1122420at2"/>
<evidence type="ECO:0000313" key="1">
    <source>
        <dbReference type="EMBL" id="RKE02537.1"/>
    </source>
</evidence>
<reference evidence="1 2" key="1">
    <citation type="submission" date="2018-09" db="EMBL/GenBank/DDBJ databases">
        <title>Genomic Encyclopedia of Archaeal and Bacterial Type Strains, Phase II (KMG-II): from individual species to whole genera.</title>
        <authorList>
            <person name="Goeker M."/>
        </authorList>
    </citation>
    <scope>NUCLEOTIDE SEQUENCE [LARGE SCALE GENOMIC DNA]</scope>
    <source>
        <strain evidence="1 2">DSM 21950</strain>
    </source>
</reference>
<dbReference type="Pfam" id="PF19775">
    <property type="entry name" value="DUF6261"/>
    <property type="match status" value="1"/>
</dbReference>
<dbReference type="AlphaFoldDB" id="A0A419X4A5"/>